<dbReference type="GO" id="GO:0005615">
    <property type="term" value="C:extracellular space"/>
    <property type="evidence" value="ECO:0007669"/>
    <property type="project" value="TreeGrafter"/>
</dbReference>
<feature type="region of interest" description="Disordered" evidence="1">
    <location>
        <begin position="1313"/>
        <end position="1333"/>
    </location>
</feature>
<reference evidence="3" key="1">
    <citation type="submission" date="2023-06" db="EMBL/GenBank/DDBJ databases">
        <title>Genomic analysis of the entomopathogenic nematode Steinernema hermaphroditum.</title>
        <authorList>
            <person name="Schwarz E.M."/>
            <person name="Heppert J.K."/>
            <person name="Baniya A."/>
            <person name="Schwartz H.T."/>
            <person name="Tan C.-H."/>
            <person name="Antoshechkin I."/>
            <person name="Sternberg P.W."/>
            <person name="Goodrich-Blair H."/>
            <person name="Dillman A.R."/>
        </authorList>
    </citation>
    <scope>NUCLEOTIDE SEQUENCE</scope>
    <source>
        <strain evidence="3">PS9179</strain>
        <tissue evidence="3">Whole animal</tissue>
    </source>
</reference>
<sequence>MDTSMRRKAALETNFKNRTVVLNEEARADGYQCEPRDLTTIDDYHYSAGEWVNIDLFKATQEAVEVKCGKDLTKSVEYNMLHYQFIERRDTNERSGNNESSGDRSTSDSERPNVYVIVFDSTSTPFFLRSMPKTLRLMTERHEAITFPFANKVGMNSRPNAWAFMFAMSFTPFSALSVRSLEPEAHDIQRTQQSFCHHSLQYKDQFNYLGDYMSAYGNQSKLLFMWNTNLAHAYFNGLHRADEPFYNVLNQHEARLNNSFVFIIADHGLRYGAARDKTKQGELEDCNPLLMISVPDQLRRSPLIDVLKENARKLVTHYDTYASLMDLAQAIKKGTLKEFANPKRDIFKAGHGSSYFRQSMMEPRDCGSLRIPYEYCLCHKDFHPPLDASSTFARRLAEYVLSYLETVIDEAGVSSKCFKMSILHDRTVVEKLNVPGDRDIYRITMSLWPSSGRFSGYVEVDENGSIYIVSPRFERARPPLMDTNEFTKAKYVLCHFSESKIFKGKIGFLLAVSISLLAVYILMSVTTSSKRRLKLLDFKTRRFSSGTNGNTSFEKRCVLHKLDPFDPEIMKYNDPAWKPPCDVKQSLKTNLKNRTVVLNEEARADGYQCEARDLTTIDDYHYSAQEAVEVKCGKDLTKSVEYNMLHYQFIERRDTNERSGNNESSGDRSTSDSERPNVYVIVFDSTSTPFFLRSMPKTLRLMTERHEAITFPFANKVGMNSRPNAWAFMFGKQISQIASNPYSDEILPDLHGAASCAAATDGEKFWMREFREMGYHTAMENDLDNGAINWPNCTGFKQPPAKHYKNALFVRSSETEAEDIRRTQESLCHYYHQYRDQFNYLSDYMSAYGNQSKLLFMWNTNLHHVYFNGLHRADEPFYNVLSQHEARLNNSFVFIMGDHGLRHGAARDKTKQGEIEDCNPFLMISVPYQFRRSPLMNVLKENARKLVTQYDTYASLMDLAQAIKKGTLKEFANPKRDIFKAGHGSSYFRQSMMEPRDCGSLRIPYEYCLCHKDFHPPLDASSAFARRLAEYVLSYLETVIDEAGVSSKCFKMSILHDRTVVEKLNVRGDRDIYRITISLWPSSGRFSGYVEVDENGSIYIVSPRFERVTRYDNQGECVEDLEESRPTFMDTNESKEEKYVLCPFYESKIFKGKIGFLLAVSISLLAVYILMSVTTSSKRRLKLLDFKTRRFSSGTNGNASFEKRCVVHKLDPFDPEIRKYNDPAWKPPCDVKQSLKTNLKNRTVVLNEEARADGYQCEARDLTTIDDYHYSAGEWVNIDLFKATQEAVEVKCGKDLTKSVEYNMLHYQFIERRDTNERSGNNESSGDRSTSDSERPNVYVIMFDSTSTPSFLRSMPKTLRLMTERHEAITFPFVNKVGMNSRPNAWAFMFGKQISRVASNPYSDEVLPDLDGAASCAVATDDEKFWMREFREMGYHTAMENDWDKGAVNWPNCTGFKKPPAKHYKNALFIRSSEPEAEDIRRTQESLCHYYHQYKDQFNYLSDYMSAYGNQSKLLFMWNTNLHHVYFNGLHRADEPFYNVLSQHEARLNNSFVFIMGDHGLRHGAARDKTKQGEIEDCNPFLMISVPYQFRRSPLADVLKENARKLVTQYDTYASLMDLAQAIKKGTLKEFANPKRDIFKAGHGSSYFRQSMMEPRDCGSLRIPYEYCLCHKDFHPPLDASSAFARRLAEYVLSYLETVIDEAGVSSKCFKMSILHDRTVVEKLNVPGDRDIYRITISLWPSSGRFSGYVEVDENGSIYIVSPRFERVTRYDNQGECVEDLEEVRPVCYCKNWENLRDAWIRYYFD</sequence>
<keyword evidence="4" id="KW-1185">Reference proteome</keyword>
<keyword evidence="2" id="KW-0472">Membrane</keyword>
<name>A0AA39LKC9_9BILA</name>
<gene>
    <name evidence="3" type="ORF">QR680_015231</name>
</gene>
<feature type="transmembrane region" description="Helical" evidence="2">
    <location>
        <begin position="1154"/>
        <end position="1173"/>
    </location>
</feature>
<comment type="caution">
    <text evidence="3">The sequence shown here is derived from an EMBL/GenBank/DDBJ whole genome shotgun (WGS) entry which is preliminary data.</text>
</comment>
<protein>
    <submittedName>
        <fullName evidence="3">Uncharacterized protein</fullName>
    </submittedName>
</protein>
<evidence type="ECO:0000313" key="4">
    <source>
        <dbReference type="Proteomes" id="UP001175271"/>
    </source>
</evidence>
<dbReference type="Proteomes" id="UP001175271">
    <property type="component" value="Unassembled WGS sequence"/>
</dbReference>
<dbReference type="InterPro" id="IPR004245">
    <property type="entry name" value="DUF229"/>
</dbReference>
<proteinExistence type="predicted"/>
<dbReference type="Gene3D" id="3.40.720.10">
    <property type="entry name" value="Alkaline Phosphatase, subunit A"/>
    <property type="match status" value="2"/>
</dbReference>
<organism evidence="3 4">
    <name type="scientific">Steinernema hermaphroditum</name>
    <dbReference type="NCBI Taxonomy" id="289476"/>
    <lineage>
        <taxon>Eukaryota</taxon>
        <taxon>Metazoa</taxon>
        <taxon>Ecdysozoa</taxon>
        <taxon>Nematoda</taxon>
        <taxon>Chromadorea</taxon>
        <taxon>Rhabditida</taxon>
        <taxon>Tylenchina</taxon>
        <taxon>Panagrolaimomorpha</taxon>
        <taxon>Strongyloidoidea</taxon>
        <taxon>Steinernematidae</taxon>
        <taxon>Steinernema</taxon>
    </lineage>
</organism>
<feature type="transmembrane region" description="Helical" evidence="2">
    <location>
        <begin position="506"/>
        <end position="525"/>
    </location>
</feature>
<dbReference type="SUPFAM" id="SSF53649">
    <property type="entry name" value="Alkaline phosphatase-like"/>
    <property type="match status" value="3"/>
</dbReference>
<feature type="region of interest" description="Disordered" evidence="1">
    <location>
        <begin position="653"/>
        <end position="673"/>
    </location>
</feature>
<dbReference type="InterPro" id="IPR017850">
    <property type="entry name" value="Alkaline_phosphatase_core_sf"/>
</dbReference>
<keyword evidence="2" id="KW-1133">Transmembrane helix</keyword>
<evidence type="ECO:0000256" key="2">
    <source>
        <dbReference type="SAM" id="Phobius"/>
    </source>
</evidence>
<evidence type="ECO:0000313" key="3">
    <source>
        <dbReference type="EMBL" id="KAK0400413.1"/>
    </source>
</evidence>
<feature type="region of interest" description="Disordered" evidence="1">
    <location>
        <begin position="89"/>
        <end position="109"/>
    </location>
</feature>
<dbReference type="EMBL" id="JAUCMV010000004">
    <property type="protein sequence ID" value="KAK0400413.1"/>
    <property type="molecule type" value="Genomic_DNA"/>
</dbReference>
<dbReference type="PANTHER" id="PTHR10974">
    <property type="entry name" value="FI08016P-RELATED"/>
    <property type="match status" value="1"/>
</dbReference>
<dbReference type="CDD" id="cd16021">
    <property type="entry name" value="ALP_like"/>
    <property type="match status" value="2"/>
</dbReference>
<evidence type="ECO:0000256" key="1">
    <source>
        <dbReference type="SAM" id="MobiDB-lite"/>
    </source>
</evidence>
<accession>A0AA39LKC9</accession>
<dbReference type="PANTHER" id="PTHR10974:SF75">
    <property type="entry name" value="SULFATASE DOMAIN-CONTAINING PROTEIN"/>
    <property type="match status" value="1"/>
</dbReference>
<dbReference type="Pfam" id="PF02995">
    <property type="entry name" value="DUF229"/>
    <property type="match status" value="4"/>
</dbReference>
<keyword evidence="2" id="KW-0812">Transmembrane</keyword>